<comment type="similarity">
    <text evidence="1">Belongs to the type-I restriction system S methylase family.</text>
</comment>
<gene>
    <name evidence="5" type="ORF">ENN90_08355</name>
</gene>
<protein>
    <recommendedName>
        <fullName evidence="4">Type I restriction modification DNA specificity domain-containing protein</fullName>
    </recommendedName>
</protein>
<evidence type="ECO:0000256" key="1">
    <source>
        <dbReference type="ARBA" id="ARBA00010923"/>
    </source>
</evidence>
<proteinExistence type="inferred from homology"/>
<keyword evidence="3" id="KW-0238">DNA-binding</keyword>
<dbReference type="PANTHER" id="PTHR43140:SF1">
    <property type="entry name" value="TYPE I RESTRICTION ENZYME ECOKI SPECIFICITY SUBUNIT"/>
    <property type="match status" value="1"/>
</dbReference>
<dbReference type="InterPro" id="IPR051212">
    <property type="entry name" value="Type-I_RE_S_subunit"/>
</dbReference>
<organism evidence="5">
    <name type="scientific">Mariniphaga anaerophila</name>
    <dbReference type="NCBI Taxonomy" id="1484053"/>
    <lineage>
        <taxon>Bacteria</taxon>
        <taxon>Pseudomonadati</taxon>
        <taxon>Bacteroidota</taxon>
        <taxon>Bacteroidia</taxon>
        <taxon>Marinilabiliales</taxon>
        <taxon>Prolixibacteraceae</taxon>
        <taxon>Mariniphaga</taxon>
    </lineage>
</organism>
<dbReference type="GO" id="GO:0003677">
    <property type="term" value="F:DNA binding"/>
    <property type="evidence" value="ECO:0007669"/>
    <property type="project" value="UniProtKB-KW"/>
</dbReference>
<dbReference type="Proteomes" id="UP000886047">
    <property type="component" value="Unassembled WGS sequence"/>
</dbReference>
<keyword evidence="2" id="KW-0680">Restriction system</keyword>
<feature type="domain" description="Type I restriction modification DNA specificity" evidence="4">
    <location>
        <begin position="247"/>
        <end position="423"/>
    </location>
</feature>
<dbReference type="InterPro" id="IPR044946">
    <property type="entry name" value="Restrct_endonuc_typeI_TRD_sf"/>
</dbReference>
<sequence>MSWKKYKFSDFLTRSKIPIDIEDDTEYKRVTIKTKHQGVSVRDIEWGKKIGTKKQFILKAGQFVLSKIDARYGAFGIAPDEVDNAIITGNFWAYDFDFSIINIEWFNQFTNSQEFYDVCERASSGITHRKYLNENFFLNYEIELPDVTEQLAIIEQFKRNKEADILLSNELSHQLDLIKQLRQAFLREAMQGKLTAKWREENPDIEPASELLKMIKAEKEKLVKEGKIKKQKPLLPISEDEIPFEIPENWVWCRLGELLLHTFYGPRFSNDEYVSYGIPTIRTTDMSDNGIIELKDAPNVKIDDNTKLELYKILYNDLLITRTGSIGTMALFKSDYIAIPSAYLIRCRFIKSEMADFLYKVLKTDFSLEYFGLNTKSGTRPNINAVSISNSSIPVPPLPEQQQIVNKLDELMQYCDKLEESIKTSHQQNEMLLQQVLREALEPEKSIN</sequence>
<dbReference type="CDD" id="cd17517">
    <property type="entry name" value="RMtype1_S_EcoKI_StySPI-TRD2-CR2_like"/>
    <property type="match status" value="1"/>
</dbReference>
<evidence type="ECO:0000256" key="2">
    <source>
        <dbReference type="ARBA" id="ARBA00022747"/>
    </source>
</evidence>
<accession>A0A831LL98</accession>
<dbReference type="EMBL" id="DSDK01000459">
    <property type="protein sequence ID" value="HDR51615.1"/>
    <property type="molecule type" value="Genomic_DNA"/>
</dbReference>
<dbReference type="InterPro" id="IPR000055">
    <property type="entry name" value="Restrct_endonuc_typeI_TRD"/>
</dbReference>
<dbReference type="SUPFAM" id="SSF116734">
    <property type="entry name" value="DNA methylase specificity domain"/>
    <property type="match status" value="2"/>
</dbReference>
<evidence type="ECO:0000256" key="3">
    <source>
        <dbReference type="ARBA" id="ARBA00023125"/>
    </source>
</evidence>
<dbReference type="Gene3D" id="3.90.220.20">
    <property type="entry name" value="DNA methylase specificity domains"/>
    <property type="match status" value="2"/>
</dbReference>
<dbReference type="PANTHER" id="PTHR43140">
    <property type="entry name" value="TYPE-1 RESTRICTION ENZYME ECOKI SPECIFICITY PROTEIN"/>
    <property type="match status" value="1"/>
</dbReference>
<comment type="caution">
    <text evidence="5">The sequence shown here is derived from an EMBL/GenBank/DDBJ whole genome shotgun (WGS) entry which is preliminary data.</text>
</comment>
<reference evidence="5" key="1">
    <citation type="journal article" date="2020" name="mSystems">
        <title>Genome- and Community-Level Interaction Insights into Carbon Utilization and Element Cycling Functions of Hydrothermarchaeota in Hydrothermal Sediment.</title>
        <authorList>
            <person name="Zhou Z."/>
            <person name="Liu Y."/>
            <person name="Xu W."/>
            <person name="Pan J."/>
            <person name="Luo Z.H."/>
            <person name="Li M."/>
        </authorList>
    </citation>
    <scope>NUCLEOTIDE SEQUENCE [LARGE SCALE GENOMIC DNA]</scope>
    <source>
        <strain evidence="5">SpSt-1217</strain>
    </source>
</reference>
<dbReference type="GO" id="GO:0009307">
    <property type="term" value="P:DNA restriction-modification system"/>
    <property type="evidence" value="ECO:0007669"/>
    <property type="project" value="UniProtKB-KW"/>
</dbReference>
<name>A0A831LL98_9BACT</name>
<dbReference type="AlphaFoldDB" id="A0A831LL98"/>
<dbReference type="Pfam" id="PF01420">
    <property type="entry name" value="Methylase_S"/>
    <property type="match status" value="1"/>
</dbReference>
<evidence type="ECO:0000313" key="5">
    <source>
        <dbReference type="EMBL" id="HDR51615.1"/>
    </source>
</evidence>
<evidence type="ECO:0000259" key="4">
    <source>
        <dbReference type="Pfam" id="PF01420"/>
    </source>
</evidence>